<dbReference type="AlphaFoldDB" id="A0AB40BX39"/>
<sequence length="98" mass="11212">MGNCMKSKGISKQEDEEWEIESMEEMKEKKGKLMDVKVVKMRITKKQLAELLSKADMPVQQVLSLMSSGDVGVSPRRRGRQWRPALQTIPEMVDELCS</sequence>
<proteinExistence type="predicted"/>
<evidence type="ECO:0000313" key="3">
    <source>
        <dbReference type="RefSeq" id="XP_039131488.1"/>
    </source>
</evidence>
<dbReference type="GeneID" id="120267881"/>
<protein>
    <submittedName>
        <fullName evidence="3">Uncharacterized protein LOC120267881</fullName>
    </submittedName>
</protein>
<dbReference type="RefSeq" id="XP_039131488.1">
    <property type="nucleotide sequence ID" value="XM_039275554.1"/>
</dbReference>
<dbReference type="PANTHER" id="PTHR33647">
    <property type="entry name" value="OS01G0793900 PROTEIN"/>
    <property type="match status" value="1"/>
</dbReference>
<evidence type="ECO:0000256" key="1">
    <source>
        <dbReference type="SAM" id="MobiDB-lite"/>
    </source>
</evidence>
<accession>A0AB40BX39</accession>
<keyword evidence="2" id="KW-1185">Reference proteome</keyword>
<evidence type="ECO:0000313" key="2">
    <source>
        <dbReference type="Proteomes" id="UP001515500"/>
    </source>
</evidence>
<name>A0AB40BX39_DIOCR</name>
<feature type="region of interest" description="Disordered" evidence="1">
    <location>
        <begin position="1"/>
        <end position="20"/>
    </location>
</feature>
<gene>
    <name evidence="3" type="primary">LOC120267881</name>
</gene>
<dbReference type="PANTHER" id="PTHR33647:SF5">
    <property type="entry name" value="OS01G0793900 PROTEIN"/>
    <property type="match status" value="1"/>
</dbReference>
<organism evidence="2 3">
    <name type="scientific">Dioscorea cayennensis subsp. rotundata</name>
    <name type="common">White Guinea yam</name>
    <name type="synonym">Dioscorea rotundata</name>
    <dbReference type="NCBI Taxonomy" id="55577"/>
    <lineage>
        <taxon>Eukaryota</taxon>
        <taxon>Viridiplantae</taxon>
        <taxon>Streptophyta</taxon>
        <taxon>Embryophyta</taxon>
        <taxon>Tracheophyta</taxon>
        <taxon>Spermatophyta</taxon>
        <taxon>Magnoliopsida</taxon>
        <taxon>Liliopsida</taxon>
        <taxon>Dioscoreales</taxon>
        <taxon>Dioscoreaceae</taxon>
        <taxon>Dioscorea</taxon>
    </lineage>
</organism>
<dbReference type="Proteomes" id="UP001515500">
    <property type="component" value="Chromosome 8"/>
</dbReference>
<reference evidence="3" key="1">
    <citation type="submission" date="2025-08" db="UniProtKB">
        <authorList>
            <consortium name="RefSeq"/>
        </authorList>
    </citation>
    <scope>IDENTIFICATION</scope>
</reference>